<evidence type="ECO:0000259" key="9">
    <source>
        <dbReference type="PROSITE" id="PS51158"/>
    </source>
</evidence>
<dbReference type="InterPro" id="IPR036465">
    <property type="entry name" value="vWFA_dom_sf"/>
</dbReference>
<evidence type="ECO:0000313" key="11">
    <source>
        <dbReference type="Proteomes" id="UP000250140"/>
    </source>
</evidence>
<keyword evidence="11" id="KW-1185">Reference proteome</keyword>
<feature type="domain" description="VWFA" evidence="8">
    <location>
        <begin position="63"/>
        <end position="256"/>
    </location>
</feature>
<name>A0A8E2EXH3_9PEZI</name>
<feature type="region of interest" description="Disordered" evidence="7">
    <location>
        <begin position="16"/>
        <end position="48"/>
    </location>
</feature>
<dbReference type="CDD" id="cd04515">
    <property type="entry name" value="Alpha_kinase"/>
    <property type="match status" value="1"/>
</dbReference>
<dbReference type="InterPro" id="IPR011009">
    <property type="entry name" value="Kinase-like_dom_sf"/>
</dbReference>
<evidence type="ECO:0000259" key="8">
    <source>
        <dbReference type="PROSITE" id="PS50234"/>
    </source>
</evidence>
<feature type="domain" description="Alpha-type protein kinase" evidence="9">
    <location>
        <begin position="369"/>
        <end position="582"/>
    </location>
</feature>
<keyword evidence="3" id="KW-0723">Serine/threonine-protein kinase</keyword>
<keyword evidence="2" id="KW-0964">Secreted</keyword>
<reference evidence="10 11" key="1">
    <citation type="journal article" date="2016" name="Nat. Commun.">
        <title>Ectomycorrhizal ecology is imprinted in the genome of the dominant symbiotic fungus Cenococcum geophilum.</title>
        <authorList>
            <consortium name="DOE Joint Genome Institute"/>
            <person name="Peter M."/>
            <person name="Kohler A."/>
            <person name="Ohm R.A."/>
            <person name="Kuo A."/>
            <person name="Krutzmann J."/>
            <person name="Morin E."/>
            <person name="Arend M."/>
            <person name="Barry K.W."/>
            <person name="Binder M."/>
            <person name="Choi C."/>
            <person name="Clum A."/>
            <person name="Copeland A."/>
            <person name="Grisel N."/>
            <person name="Haridas S."/>
            <person name="Kipfer T."/>
            <person name="LaButti K."/>
            <person name="Lindquist E."/>
            <person name="Lipzen A."/>
            <person name="Maire R."/>
            <person name="Meier B."/>
            <person name="Mihaltcheva S."/>
            <person name="Molinier V."/>
            <person name="Murat C."/>
            <person name="Poggeler S."/>
            <person name="Quandt C.A."/>
            <person name="Sperisen C."/>
            <person name="Tritt A."/>
            <person name="Tisserant E."/>
            <person name="Crous P.W."/>
            <person name="Henrissat B."/>
            <person name="Nehls U."/>
            <person name="Egli S."/>
            <person name="Spatafora J.W."/>
            <person name="Grigoriev I.V."/>
            <person name="Martin F.M."/>
        </authorList>
    </citation>
    <scope>NUCLEOTIDE SEQUENCE [LARGE SCALE GENOMIC DNA]</scope>
    <source>
        <strain evidence="10 11">CBS 207.34</strain>
    </source>
</reference>
<gene>
    <name evidence="10" type="ORF">AOQ84DRAFT_321073</name>
</gene>
<dbReference type="SUPFAM" id="SSF53300">
    <property type="entry name" value="vWA-like"/>
    <property type="match status" value="1"/>
</dbReference>
<dbReference type="Pfam" id="PF02816">
    <property type="entry name" value="Alpha_kinase"/>
    <property type="match status" value="1"/>
</dbReference>
<dbReference type="GO" id="GO:0004674">
    <property type="term" value="F:protein serine/threonine kinase activity"/>
    <property type="evidence" value="ECO:0007669"/>
    <property type="project" value="UniProtKB-KW"/>
</dbReference>
<dbReference type="InterPro" id="IPR056861">
    <property type="entry name" value="HMCN1-like_VWA"/>
</dbReference>
<dbReference type="PROSITE" id="PS51158">
    <property type="entry name" value="ALPHA_KINASE"/>
    <property type="match status" value="1"/>
</dbReference>
<organism evidence="10 11">
    <name type="scientific">Glonium stellatum</name>
    <dbReference type="NCBI Taxonomy" id="574774"/>
    <lineage>
        <taxon>Eukaryota</taxon>
        <taxon>Fungi</taxon>
        <taxon>Dikarya</taxon>
        <taxon>Ascomycota</taxon>
        <taxon>Pezizomycotina</taxon>
        <taxon>Dothideomycetes</taxon>
        <taxon>Pleosporomycetidae</taxon>
        <taxon>Gloniales</taxon>
        <taxon>Gloniaceae</taxon>
        <taxon>Glonium</taxon>
    </lineage>
</organism>
<dbReference type="AlphaFoldDB" id="A0A8E2EXH3"/>
<feature type="compositionally biased region" description="Basic and acidic residues" evidence="7">
    <location>
        <begin position="28"/>
        <end position="48"/>
    </location>
</feature>
<dbReference type="InterPro" id="IPR052969">
    <property type="entry name" value="Thr-specific_kinase-like"/>
</dbReference>
<evidence type="ECO:0000256" key="7">
    <source>
        <dbReference type="SAM" id="MobiDB-lite"/>
    </source>
</evidence>
<dbReference type="SUPFAM" id="SSF56112">
    <property type="entry name" value="Protein kinase-like (PK-like)"/>
    <property type="match status" value="1"/>
</dbReference>
<evidence type="ECO:0008006" key="12">
    <source>
        <dbReference type="Google" id="ProtNLM"/>
    </source>
</evidence>
<evidence type="ECO:0000256" key="4">
    <source>
        <dbReference type="ARBA" id="ARBA00022679"/>
    </source>
</evidence>
<protein>
    <recommendedName>
        <fullName evidence="12">Alpha-type protein kinase domain-containing protein</fullName>
    </recommendedName>
</protein>
<evidence type="ECO:0000256" key="3">
    <source>
        <dbReference type="ARBA" id="ARBA00022527"/>
    </source>
</evidence>
<dbReference type="InterPro" id="IPR002035">
    <property type="entry name" value="VWF_A"/>
</dbReference>
<dbReference type="InterPro" id="IPR004166">
    <property type="entry name" value="a-kinase_dom"/>
</dbReference>
<sequence>MRRRAEEEHVLVERLKREGGSPGLSATEADRRVRELKRQEREASAEAPRRSTAGLFKAVCSTDLLFLIDTTGSMACYIEAAKQQVRSIINDIGVAFLNEAEVRMAVVGYKDHGDSPNIQFLDFTPSVDQVRSFLNELSATGGNDAPEDVLGGIRQALNATWKHQTRCIIHIADAPPHGRTLHDLGDGADSYSTPGSEPHGLTHAQLLSQMVGLRINYALLRVNNSTDRMAFTFLQAYAVASPDRSLLKTNKYYSQACSSTKRSSTGGLLFQEADLGITFSALRHLVVKAVTASATRTAARSAPRMSKAGAGKKLDSQLVVIEEDDDRVPDVRLEAVSPQWNTPGWLNETLMLEGFSLDVMVHDANTLNDMMAHDDNITMSVLELTIHKRRQPFAQGSIRVASYARTAVSTNRYVAKSFERGDSRLAELAEGVRCQALCKSFALEFNALLGDEHSIDFIVTACFKGKSGGPLGDTCISLEPFLEGTYVKYNSNVGYVNEDIPDDPSNQAAQAFSHFTFERSRGHFLVSDLQGVGELLTDPAIHTLDPERFIMSTTNFGEDGFKFFFASHECNNVCRKLGLKSSVSMIISGRYEFREDWPSMADAVCCSNKLCGRILRRTSANESEKFPGYHWCDICWPQLESFMVKWICVGPAPYHEFEVSRFFYESQGRSTPRKCSEHREEDVIAPRATVPSGKKDATIRRTGAASRKKGAAVLSTAVADGSFWDKLKSATVALKGD</sequence>
<dbReference type="OrthoDB" id="301415at2759"/>
<comment type="subcellular location">
    <subcellularLocation>
        <location evidence="1">Secreted</location>
    </subcellularLocation>
</comment>
<dbReference type="GO" id="GO:0005524">
    <property type="term" value="F:ATP binding"/>
    <property type="evidence" value="ECO:0007669"/>
    <property type="project" value="InterPro"/>
</dbReference>
<dbReference type="EMBL" id="KV750003">
    <property type="protein sequence ID" value="OCL06691.1"/>
    <property type="molecule type" value="Genomic_DNA"/>
</dbReference>
<evidence type="ECO:0000256" key="6">
    <source>
        <dbReference type="ARBA" id="ARBA00022777"/>
    </source>
</evidence>
<evidence type="ECO:0000256" key="1">
    <source>
        <dbReference type="ARBA" id="ARBA00004613"/>
    </source>
</evidence>
<dbReference type="Gene3D" id="3.20.200.10">
    <property type="entry name" value="MHCK/EF2 kinase"/>
    <property type="match status" value="1"/>
</dbReference>
<proteinExistence type="predicted"/>
<dbReference type="PROSITE" id="PS50234">
    <property type="entry name" value="VWFA"/>
    <property type="match status" value="1"/>
</dbReference>
<dbReference type="SMART" id="SM00811">
    <property type="entry name" value="Alpha_kinase"/>
    <property type="match status" value="1"/>
</dbReference>
<evidence type="ECO:0000256" key="5">
    <source>
        <dbReference type="ARBA" id="ARBA00022729"/>
    </source>
</evidence>
<dbReference type="PANTHER" id="PTHR47763">
    <property type="entry name" value="ALPHA-PROTEIN KINASE VWKA"/>
    <property type="match status" value="1"/>
</dbReference>
<keyword evidence="5" id="KW-0732">Signal</keyword>
<dbReference type="Gene3D" id="3.30.200.20">
    <property type="entry name" value="Phosphorylase Kinase, domain 1"/>
    <property type="match status" value="1"/>
</dbReference>
<accession>A0A8E2EXH3</accession>
<dbReference type="CDD" id="cd00198">
    <property type="entry name" value="vWFA"/>
    <property type="match status" value="1"/>
</dbReference>
<keyword evidence="4" id="KW-0808">Transferase</keyword>
<dbReference type="PANTHER" id="PTHR47763:SF4">
    <property type="entry name" value="ALPHA-PROTEIN KINASE VWKA"/>
    <property type="match status" value="1"/>
</dbReference>
<keyword evidence="6" id="KW-0418">Kinase</keyword>
<dbReference type="Pfam" id="PF25106">
    <property type="entry name" value="VWA_4"/>
    <property type="match status" value="1"/>
</dbReference>
<evidence type="ECO:0000256" key="2">
    <source>
        <dbReference type="ARBA" id="ARBA00022525"/>
    </source>
</evidence>
<dbReference type="Gene3D" id="3.40.50.410">
    <property type="entry name" value="von Willebrand factor, type A domain"/>
    <property type="match status" value="1"/>
</dbReference>
<dbReference type="Proteomes" id="UP000250140">
    <property type="component" value="Unassembled WGS sequence"/>
</dbReference>
<evidence type="ECO:0000313" key="10">
    <source>
        <dbReference type="EMBL" id="OCL06691.1"/>
    </source>
</evidence>